<evidence type="ECO:0000313" key="1">
    <source>
        <dbReference type="EMBL" id="QEE16825.2"/>
    </source>
</evidence>
<dbReference type="InterPro" id="IPR047650">
    <property type="entry name" value="Transpos_IS110"/>
</dbReference>
<evidence type="ECO:0000313" key="2">
    <source>
        <dbReference type="Proteomes" id="UP000321408"/>
    </source>
</evidence>
<dbReference type="Pfam" id="PF02371">
    <property type="entry name" value="Transposase_20"/>
    <property type="match status" value="1"/>
</dbReference>
<dbReference type="InterPro" id="IPR002525">
    <property type="entry name" value="Transp_IS110-like_N"/>
</dbReference>
<organism evidence="1 2">
    <name type="scientific">Promethearchaeum syntrophicum</name>
    <dbReference type="NCBI Taxonomy" id="2594042"/>
    <lineage>
        <taxon>Archaea</taxon>
        <taxon>Promethearchaeati</taxon>
        <taxon>Promethearchaeota</taxon>
        <taxon>Promethearchaeia</taxon>
        <taxon>Promethearchaeales</taxon>
        <taxon>Promethearchaeaceae</taxon>
        <taxon>Promethearchaeum</taxon>
    </lineage>
</organism>
<reference evidence="1 2" key="2">
    <citation type="journal article" date="2024" name="Int. J. Syst. Evol. Microbiol.">
        <title>Promethearchaeum syntrophicum gen. nov., sp. nov., an anaerobic, obligately syntrophic archaeon, the first isolate of the lineage 'Asgard' archaea, and proposal of the new archaeal phylum Promethearchaeota phyl. nov. and kingdom Promethearchaeati regn. nov.</title>
        <authorList>
            <person name="Imachi H."/>
            <person name="Nobu M.K."/>
            <person name="Kato S."/>
            <person name="Takaki Y."/>
            <person name="Miyazaki M."/>
            <person name="Miyata M."/>
            <person name="Ogawara M."/>
            <person name="Saito Y."/>
            <person name="Sakai S."/>
            <person name="Tahara Y.O."/>
            <person name="Takano Y."/>
            <person name="Tasumi E."/>
            <person name="Uematsu K."/>
            <person name="Yoshimura T."/>
            <person name="Itoh T."/>
            <person name="Ohkuma M."/>
            <person name="Takai K."/>
        </authorList>
    </citation>
    <scope>NUCLEOTIDE SEQUENCE [LARGE SCALE GENOMIC DNA]</scope>
    <source>
        <strain evidence="1 2">MK-D1</strain>
    </source>
</reference>
<dbReference type="Proteomes" id="UP000321408">
    <property type="component" value="Chromosome"/>
</dbReference>
<keyword evidence="2" id="KW-1185">Reference proteome</keyword>
<gene>
    <name evidence="1" type="ORF">DSAG12_02655</name>
</gene>
<sequence length="423" mass="48607">MEKKPFKFSEDLTRVIYYCGMDVHKHEITACIYARDRTNRDFIKTSIFQTDQDGLRQLFGFVKKYRPVAFAMESTGIYHHAVVQFLERKRLDSSWSYDIVVSNPADAAGIPGTAKHDKIDAIKLAKYVANGLLKNGKKIIFILEDLKAIFRMAIKLEKDRTMLKNRIRKTLDRAGIRPRGLNLNHEWTKYFLYGFIQQSKTLGQFTQDFMQNPNVLLKHRNSLVKNEAKFESFYELSLTSVQRALIRQHLIDLDFKTSRKTILALEVDKLLLDCPGLRQQAHQLSTIPGISSFSAVWILAEIGSISYFPSWRHFRSYCGCCPNVVSSAGKIYHAHTNRHSNKFLRTLFYNAAVVVCNFLKHESDLKAYTNRILARKGDRSKKLAYCIIAGKIAKITYASLRDKTSFAPEAPYPSICLKSDSMF</sequence>
<dbReference type="PANTHER" id="PTHR33055">
    <property type="entry name" value="TRANSPOSASE FOR INSERTION SEQUENCE ELEMENT IS1111A"/>
    <property type="match status" value="1"/>
</dbReference>
<dbReference type="EMBL" id="CP042905">
    <property type="protein sequence ID" value="QEE16825.2"/>
    <property type="molecule type" value="Genomic_DNA"/>
</dbReference>
<dbReference type="PANTHER" id="PTHR33055:SF13">
    <property type="entry name" value="TRANSPOSASE"/>
    <property type="match status" value="1"/>
</dbReference>
<dbReference type="InterPro" id="IPR003346">
    <property type="entry name" value="Transposase_20"/>
</dbReference>
<name>A0A5B9DCW0_9ARCH</name>
<dbReference type="Pfam" id="PF01548">
    <property type="entry name" value="DEDD_Tnp_IS110"/>
    <property type="match status" value="1"/>
</dbReference>
<protein>
    <submittedName>
        <fullName evidence="1">IS110 family transposase</fullName>
    </submittedName>
</protein>
<dbReference type="GO" id="GO:0006313">
    <property type="term" value="P:DNA transposition"/>
    <property type="evidence" value="ECO:0007669"/>
    <property type="project" value="InterPro"/>
</dbReference>
<dbReference type="AlphaFoldDB" id="A0A5B9DCW0"/>
<accession>A0A5B9DCW0</accession>
<dbReference type="GO" id="GO:0004803">
    <property type="term" value="F:transposase activity"/>
    <property type="evidence" value="ECO:0007669"/>
    <property type="project" value="InterPro"/>
</dbReference>
<proteinExistence type="predicted"/>
<dbReference type="KEGG" id="psyt:DSAG12_02655"/>
<dbReference type="NCBIfam" id="NF033542">
    <property type="entry name" value="transpos_IS110"/>
    <property type="match status" value="1"/>
</dbReference>
<reference evidence="1 2" key="1">
    <citation type="journal article" date="2020" name="Nature">
        <title>Isolation of an archaeon at the prokaryote-eukaryote interface.</title>
        <authorList>
            <person name="Imachi H."/>
            <person name="Nobu M.K."/>
            <person name="Nakahara N."/>
            <person name="Morono Y."/>
            <person name="Ogawara M."/>
            <person name="Takaki Y."/>
            <person name="Takano Y."/>
            <person name="Uematsu K."/>
            <person name="Ikuta T."/>
            <person name="Ito M."/>
            <person name="Matsui Y."/>
            <person name="Miyazaki M."/>
            <person name="Murata K."/>
            <person name="Saito Y."/>
            <person name="Sakai S."/>
            <person name="Song C."/>
            <person name="Tasumi E."/>
            <person name="Yamanaka Y."/>
            <person name="Yamaguchi T."/>
            <person name="Kamagata Y."/>
            <person name="Tamaki H."/>
            <person name="Takai K."/>
        </authorList>
    </citation>
    <scope>NUCLEOTIDE SEQUENCE [LARGE SCALE GENOMIC DNA]</scope>
    <source>
        <strain evidence="1 2">MK-D1</strain>
    </source>
</reference>
<dbReference type="GO" id="GO:0003677">
    <property type="term" value="F:DNA binding"/>
    <property type="evidence" value="ECO:0007669"/>
    <property type="project" value="InterPro"/>
</dbReference>